<gene>
    <name evidence="3" type="ORF">CTI11_13740</name>
</gene>
<dbReference type="Pfam" id="PF01497">
    <property type="entry name" value="Peripla_BP_2"/>
    <property type="match status" value="1"/>
</dbReference>
<evidence type="ECO:0000256" key="1">
    <source>
        <dbReference type="SAM" id="SignalP"/>
    </source>
</evidence>
<dbReference type="InterPro" id="IPR050902">
    <property type="entry name" value="ABC_Transporter_SBP"/>
</dbReference>
<comment type="caution">
    <text evidence="3">The sequence shown here is derived from an EMBL/GenBank/DDBJ whole genome shotgun (WGS) entry which is preliminary data.</text>
</comment>
<organism evidence="3">
    <name type="scientific">Chryseobacterium sp. B5</name>
    <dbReference type="NCBI Taxonomy" id="2050562"/>
    <lineage>
        <taxon>Bacteria</taxon>
        <taxon>Pseudomonadati</taxon>
        <taxon>Bacteroidota</taxon>
        <taxon>Flavobacteriia</taxon>
        <taxon>Flavobacteriales</taxon>
        <taxon>Weeksellaceae</taxon>
        <taxon>Chryseobacterium group</taxon>
        <taxon>Chryseobacterium</taxon>
    </lineage>
</organism>
<accession>A0A2G7T6A3</accession>
<sequence length="380" mass="41050">MQIQTGMRRGLRAAVAALALWSGLAQALTVTDIAGRSVQVPDRVQRVLLGEGRMVYTMALLEGRQAVERVAGWQGDFRLLDTQGYAAFSKAFPAMEKLPLVGGATPESFNVEQALAVRPDVAFMAVSGGHGPAPDSEAVRQLQAAGVPVVFVDFSQHPLTHTVPSLRLMGQVLGRQQRAEDFIAFYELRIERVRQRVAAARQKDGFQRPAIFIDMLAGLRDCCGSPGKGNFGEMVELAGGDNIGAGRIPGPIGTLNLEYVLSRDPAVYVATGVFASGQGGVTLGYQATPAQAQASLATVAQRAQTRELSAVRKGRVHGLWHIFYDSPEHVIAVEALAKWLHPELFADIDPLRTRRELYERFMPIPMTGVLVTDLPSGAGR</sequence>
<dbReference type="SUPFAM" id="SSF53807">
    <property type="entry name" value="Helical backbone' metal receptor"/>
    <property type="match status" value="1"/>
</dbReference>
<proteinExistence type="predicted"/>
<protein>
    <submittedName>
        <fullName evidence="3">Iron ABC transporter substrate-binding protein</fullName>
    </submittedName>
</protein>
<evidence type="ECO:0000259" key="2">
    <source>
        <dbReference type="PROSITE" id="PS50983"/>
    </source>
</evidence>
<dbReference type="InterPro" id="IPR002491">
    <property type="entry name" value="ABC_transptr_periplasmic_BD"/>
</dbReference>
<dbReference type="PROSITE" id="PS50983">
    <property type="entry name" value="FE_B12_PBP"/>
    <property type="match status" value="1"/>
</dbReference>
<evidence type="ECO:0000313" key="3">
    <source>
        <dbReference type="EMBL" id="PII35472.1"/>
    </source>
</evidence>
<dbReference type="PANTHER" id="PTHR30535">
    <property type="entry name" value="VITAMIN B12-BINDING PROTEIN"/>
    <property type="match status" value="1"/>
</dbReference>
<dbReference type="Gene3D" id="3.40.50.1980">
    <property type="entry name" value="Nitrogenase molybdenum iron protein domain"/>
    <property type="match status" value="2"/>
</dbReference>
<reference evidence="3" key="1">
    <citation type="submission" date="2017-10" db="EMBL/GenBank/DDBJ databases">
        <title>Chryseobacterium sp. B5 is a hydrocarbonoclastic and plant growth promoting bacterium.</title>
        <authorList>
            <person name="Thijs S."/>
            <person name="Gkorezis P."/>
            <person name="Van Hamme J."/>
        </authorList>
    </citation>
    <scope>NUCLEOTIDE SEQUENCE</scope>
    <source>
        <strain evidence="3">B5</strain>
    </source>
</reference>
<dbReference type="EMBL" id="PEKC01000045">
    <property type="protein sequence ID" value="PII35472.1"/>
    <property type="molecule type" value="Genomic_DNA"/>
</dbReference>
<feature type="chain" id="PRO_5013876324" evidence="1">
    <location>
        <begin position="28"/>
        <end position="380"/>
    </location>
</feature>
<dbReference type="PANTHER" id="PTHR30535:SF34">
    <property type="entry name" value="MOLYBDATE-BINDING PROTEIN MOLA"/>
    <property type="match status" value="1"/>
</dbReference>
<dbReference type="AlphaFoldDB" id="A0A2G7T6A3"/>
<feature type="domain" description="Fe/B12 periplasmic-binding" evidence="2">
    <location>
        <begin position="46"/>
        <end position="348"/>
    </location>
</feature>
<feature type="signal peptide" evidence="1">
    <location>
        <begin position="1"/>
        <end position="27"/>
    </location>
</feature>
<keyword evidence="1" id="KW-0732">Signal</keyword>
<dbReference type="CDD" id="cd01139">
    <property type="entry name" value="TroA_f"/>
    <property type="match status" value="1"/>
</dbReference>
<name>A0A2G7T6A3_9FLAO</name>